<dbReference type="GO" id="GO:0051213">
    <property type="term" value="F:dioxygenase activity"/>
    <property type="evidence" value="ECO:0007669"/>
    <property type="project" value="UniProtKB-KW"/>
</dbReference>
<proteinExistence type="inferred from homology"/>
<evidence type="ECO:0000256" key="4">
    <source>
        <dbReference type="ARBA" id="ARBA00022797"/>
    </source>
</evidence>
<dbReference type="InterPro" id="IPR004360">
    <property type="entry name" value="Glyas_Fos-R_dOase_dom"/>
</dbReference>
<sequence length="300" mass="32927">MAVKSLAYAVIDSADIDAWRRYGEEVIGARALENTGEGGADEVRLRFDERPFRLLIRKADADRFHAAGWVYGSKADYDAGLAKLRAAGVALEPASAAEAKDRHLREFVRLNDPSGNLLELGWGNIVDGKPFISPVGVPHFEMGEMGLGHVVLPAMKLAETRAFYIDLLGFGDSDEMRAFVQGGPDDPGIGFHFLHCDNPRHHSIALGEYPAPSGCIHMMFEVPTLDAVGQALDRAIAAGTHISSSFGKHMNDKMYSFYMRTPSGFDIEYGTGGIRPDWTTFTPTISLKEDEWGHHWNFGG</sequence>
<evidence type="ECO:0000259" key="9">
    <source>
        <dbReference type="PROSITE" id="PS51819"/>
    </source>
</evidence>
<dbReference type="EMBL" id="JANFAV010000004">
    <property type="protein sequence ID" value="MCW6534790.1"/>
    <property type="molecule type" value="Genomic_DNA"/>
</dbReference>
<evidence type="ECO:0000256" key="1">
    <source>
        <dbReference type="ARBA" id="ARBA00001954"/>
    </source>
</evidence>
<dbReference type="CDD" id="cd07252">
    <property type="entry name" value="BphC1-RGP6_N_like"/>
    <property type="match status" value="1"/>
</dbReference>
<feature type="domain" description="VOC" evidence="9">
    <location>
        <begin position="146"/>
        <end position="272"/>
    </location>
</feature>
<protein>
    <submittedName>
        <fullName evidence="10">VOC family protein</fullName>
    </submittedName>
</protein>
<dbReference type="AlphaFoldDB" id="A0AA41Z779"/>
<keyword evidence="3" id="KW-0479">Metal-binding</keyword>
<evidence type="ECO:0000256" key="5">
    <source>
        <dbReference type="ARBA" id="ARBA00022964"/>
    </source>
</evidence>
<keyword evidence="6 8" id="KW-0560">Oxidoreductase</keyword>
<evidence type="ECO:0000256" key="6">
    <source>
        <dbReference type="ARBA" id="ARBA00023002"/>
    </source>
</evidence>
<dbReference type="InterPro" id="IPR000486">
    <property type="entry name" value="Xdiol_ring_cleave_dOase_1/2"/>
</dbReference>
<dbReference type="RefSeq" id="WP_265268615.1">
    <property type="nucleotide sequence ID" value="NZ_JANFAV010000004.1"/>
</dbReference>
<evidence type="ECO:0000256" key="2">
    <source>
        <dbReference type="ARBA" id="ARBA00008784"/>
    </source>
</evidence>
<comment type="cofactor">
    <cofactor evidence="1 8">
        <name>Fe(2+)</name>
        <dbReference type="ChEBI" id="CHEBI:29033"/>
    </cofactor>
</comment>
<reference evidence="10" key="1">
    <citation type="submission" date="2022-06" db="EMBL/GenBank/DDBJ databases">
        <title>Sphingomonas sp. nov. isolated from rhizosphere soil of tomato.</title>
        <authorList>
            <person name="Dong H."/>
            <person name="Gao R."/>
        </authorList>
    </citation>
    <scope>NUCLEOTIDE SEQUENCE</scope>
    <source>
        <strain evidence="10">MMSM24</strain>
    </source>
</reference>
<evidence type="ECO:0000256" key="8">
    <source>
        <dbReference type="RuleBase" id="RU000683"/>
    </source>
</evidence>
<evidence type="ECO:0000256" key="3">
    <source>
        <dbReference type="ARBA" id="ARBA00022723"/>
    </source>
</evidence>
<keyword evidence="7 8" id="KW-0408">Iron</keyword>
<organism evidence="10 11">
    <name type="scientific">Sphingomonas lycopersici</name>
    <dbReference type="NCBI Taxonomy" id="2951807"/>
    <lineage>
        <taxon>Bacteria</taxon>
        <taxon>Pseudomonadati</taxon>
        <taxon>Pseudomonadota</taxon>
        <taxon>Alphaproteobacteria</taxon>
        <taxon>Sphingomonadales</taxon>
        <taxon>Sphingomonadaceae</taxon>
        <taxon>Sphingomonas</taxon>
    </lineage>
</organism>
<comment type="caution">
    <text evidence="10">The sequence shown here is derived from an EMBL/GenBank/DDBJ whole genome shotgun (WGS) entry which is preliminary data.</text>
</comment>
<dbReference type="PROSITE" id="PS51819">
    <property type="entry name" value="VOC"/>
    <property type="match status" value="2"/>
</dbReference>
<dbReference type="Pfam" id="PF00903">
    <property type="entry name" value="Glyoxalase"/>
    <property type="match status" value="1"/>
</dbReference>
<evidence type="ECO:0000256" key="7">
    <source>
        <dbReference type="ARBA" id="ARBA00023004"/>
    </source>
</evidence>
<accession>A0AA41Z779</accession>
<comment type="similarity">
    <text evidence="2 8">Belongs to the extradiol ring-cleavage dioxygenase family.</text>
</comment>
<dbReference type="SUPFAM" id="SSF54593">
    <property type="entry name" value="Glyoxalase/Bleomycin resistance protein/Dihydroxybiphenyl dioxygenase"/>
    <property type="match status" value="2"/>
</dbReference>
<dbReference type="Gene3D" id="3.10.180.10">
    <property type="entry name" value="2,3-Dihydroxybiphenyl 1,2-Dioxygenase, domain 1"/>
    <property type="match status" value="2"/>
</dbReference>
<keyword evidence="11" id="KW-1185">Reference proteome</keyword>
<name>A0AA41Z779_9SPHN</name>
<dbReference type="CDD" id="cd07237">
    <property type="entry name" value="BphC1-RGP6_C_like"/>
    <property type="match status" value="1"/>
</dbReference>
<dbReference type="GO" id="GO:0008198">
    <property type="term" value="F:ferrous iron binding"/>
    <property type="evidence" value="ECO:0007669"/>
    <property type="project" value="InterPro"/>
</dbReference>
<feature type="domain" description="VOC" evidence="9">
    <location>
        <begin position="5"/>
        <end position="123"/>
    </location>
</feature>
<evidence type="ECO:0000313" key="11">
    <source>
        <dbReference type="Proteomes" id="UP001165565"/>
    </source>
</evidence>
<dbReference type="PROSITE" id="PS00082">
    <property type="entry name" value="EXTRADIOL_DIOXYGENAS"/>
    <property type="match status" value="1"/>
</dbReference>
<keyword evidence="4 8" id="KW-0058">Aromatic hydrocarbons catabolism</keyword>
<evidence type="ECO:0000313" key="10">
    <source>
        <dbReference type="EMBL" id="MCW6534790.1"/>
    </source>
</evidence>
<gene>
    <name evidence="10" type="ORF">NEE01_08335</name>
</gene>
<dbReference type="InterPro" id="IPR037523">
    <property type="entry name" value="VOC_core"/>
</dbReference>
<dbReference type="InterPro" id="IPR029068">
    <property type="entry name" value="Glyas_Bleomycin-R_OHBP_Dase"/>
</dbReference>
<keyword evidence="5 8" id="KW-0223">Dioxygenase</keyword>
<dbReference type="Proteomes" id="UP001165565">
    <property type="component" value="Unassembled WGS sequence"/>
</dbReference>
<dbReference type="Pfam" id="PF22632">
    <property type="entry name" value="BphC_D1"/>
    <property type="match status" value="1"/>
</dbReference>